<dbReference type="Proteomes" id="UP001500469">
    <property type="component" value="Unassembled WGS sequence"/>
</dbReference>
<dbReference type="RefSeq" id="WP_343854214.1">
    <property type="nucleotide sequence ID" value="NZ_BAAAFI010000046.1"/>
</dbReference>
<keyword evidence="1" id="KW-0732">Signal</keyword>
<feature type="signal peptide" evidence="1">
    <location>
        <begin position="1"/>
        <end position="20"/>
    </location>
</feature>
<organism evidence="2 3">
    <name type="scientific">Algoriphagus jejuensis</name>
    <dbReference type="NCBI Taxonomy" id="419934"/>
    <lineage>
        <taxon>Bacteria</taxon>
        <taxon>Pseudomonadati</taxon>
        <taxon>Bacteroidota</taxon>
        <taxon>Cytophagia</taxon>
        <taxon>Cytophagales</taxon>
        <taxon>Cyclobacteriaceae</taxon>
        <taxon>Algoriphagus</taxon>
    </lineage>
</organism>
<evidence type="ECO:0000313" key="3">
    <source>
        <dbReference type="Proteomes" id="UP001500469"/>
    </source>
</evidence>
<feature type="chain" id="PRO_5047199288" description="Viral A-type inclusion protein" evidence="1">
    <location>
        <begin position="21"/>
        <end position="140"/>
    </location>
</feature>
<dbReference type="EMBL" id="BAAAFI010000046">
    <property type="protein sequence ID" value="GAA0880707.1"/>
    <property type="molecule type" value="Genomic_DNA"/>
</dbReference>
<gene>
    <name evidence="2" type="ORF">GCM10009119_36770</name>
</gene>
<keyword evidence="3" id="KW-1185">Reference proteome</keyword>
<evidence type="ECO:0000313" key="2">
    <source>
        <dbReference type="EMBL" id="GAA0880707.1"/>
    </source>
</evidence>
<comment type="caution">
    <text evidence="2">The sequence shown here is derived from an EMBL/GenBank/DDBJ whole genome shotgun (WGS) entry which is preliminary data.</text>
</comment>
<accession>A0ABN1N4A8</accession>
<evidence type="ECO:0000256" key="1">
    <source>
        <dbReference type="SAM" id="SignalP"/>
    </source>
</evidence>
<proteinExistence type="predicted"/>
<name>A0ABN1N4A8_9BACT</name>
<sequence>MKYTRIGLVFSLLIFFSACGPSQIDLNKEKRAEVIAVHDEVMPKLGQLKTFEKKALQKAGELSMMDSVDGDQVKNLEGLALELNQAYENMFVWMRQYEIEDDGKTPEEVKAYLEAQMVLIAKVNKDIKDALAKADSLLAD</sequence>
<protein>
    <recommendedName>
        <fullName evidence="4">Viral A-type inclusion protein</fullName>
    </recommendedName>
</protein>
<dbReference type="PROSITE" id="PS51257">
    <property type="entry name" value="PROKAR_LIPOPROTEIN"/>
    <property type="match status" value="1"/>
</dbReference>
<evidence type="ECO:0008006" key="4">
    <source>
        <dbReference type="Google" id="ProtNLM"/>
    </source>
</evidence>
<reference evidence="2 3" key="1">
    <citation type="journal article" date="2019" name="Int. J. Syst. Evol. Microbiol.">
        <title>The Global Catalogue of Microorganisms (GCM) 10K type strain sequencing project: providing services to taxonomists for standard genome sequencing and annotation.</title>
        <authorList>
            <consortium name="The Broad Institute Genomics Platform"/>
            <consortium name="The Broad Institute Genome Sequencing Center for Infectious Disease"/>
            <person name="Wu L."/>
            <person name="Ma J."/>
        </authorList>
    </citation>
    <scope>NUCLEOTIDE SEQUENCE [LARGE SCALE GENOMIC DNA]</scope>
    <source>
        <strain evidence="2 3">JCM 16112</strain>
    </source>
</reference>